<protein>
    <recommendedName>
        <fullName evidence="2">Glycosyl transferase CAP10 domain-containing protein</fullName>
    </recommendedName>
</protein>
<dbReference type="InterPro" id="IPR006598">
    <property type="entry name" value="CAP10"/>
</dbReference>
<evidence type="ECO:0000259" key="2">
    <source>
        <dbReference type="SMART" id="SM00672"/>
    </source>
</evidence>
<reference evidence="3 4" key="3">
    <citation type="journal article" date="2010" name="BMC Genomics">
        <title>Transcriptome sequencing and comparative analysis of cucumber flowers with different sex types.</title>
        <authorList>
            <person name="Guo S."/>
            <person name="Zheng Y."/>
            <person name="Joung J.G."/>
            <person name="Liu S."/>
            <person name="Zhang Z."/>
            <person name="Crasta O.R."/>
            <person name="Sobral B.W."/>
            <person name="Xu Y."/>
            <person name="Huang S."/>
            <person name="Fei Z."/>
        </authorList>
    </citation>
    <scope>NUCLEOTIDE SEQUENCE [LARGE SCALE GENOMIC DNA]</scope>
    <source>
        <strain evidence="4">cv. 9930</strain>
    </source>
</reference>
<reference evidence="3 4" key="2">
    <citation type="journal article" date="2009" name="PLoS ONE">
        <title>An integrated genetic and cytogenetic map of the cucumber genome.</title>
        <authorList>
            <person name="Ren Y."/>
            <person name="Zhang Z."/>
            <person name="Liu J."/>
            <person name="Staub J.E."/>
            <person name="Han Y."/>
            <person name="Cheng Z."/>
            <person name="Li X."/>
            <person name="Lu J."/>
            <person name="Miao H."/>
            <person name="Kang H."/>
            <person name="Xie B."/>
            <person name="Gu X."/>
            <person name="Wang X."/>
            <person name="Du Y."/>
            <person name="Jin W."/>
            <person name="Huang S."/>
        </authorList>
    </citation>
    <scope>NUCLEOTIDE SEQUENCE [LARGE SCALE GENOMIC DNA]</scope>
    <source>
        <strain evidence="4">cv. 9930</strain>
    </source>
</reference>
<evidence type="ECO:0000313" key="3">
    <source>
        <dbReference type="EMBL" id="KGN57375.1"/>
    </source>
</evidence>
<gene>
    <name evidence="3" type="ORF">Csa_3G182110</name>
</gene>
<sequence>MREGSGGSFRNRFSHYAFFPDHIFKPFIKSPATFSLLFLFFSLFLLAGVFLSTRLLHSSTTAYNLTIKGSGKSQYYPTNTSQVPHNPNHQPRRPQVEFTLHCASFNNITPGACPAHYPTNWTTDEDQNPPSSSSACPDYFRWIHEDLRPWARTGITRATLEAGQRTANFRLLILNGKAYVETYKKSFQTRDTFTVWGILQLLRRYPGKVPDLDLMFDCVDWPVILTSHFSGPNGPTPPPLFRYCGDDATFDIVFPDWSFWGWPEINIKPWEPLLKDIKEGNKRIPWKSREPYAYWKGNPEVADTRKDLIKCNVSDQQDWNARVFAQDWTKESQEGYKQSDLSNQCLHRYKIYIEGSAWSVSEKYILACDSVTLIVKPHYYDFFTRGLMPVHHYWPVKDDDKCKSIKFAVDWGNSHKQKAQAIGKAASSFIQEELKMDYVYDYMFHLLSEYSKLLTFKPTLPPNAIELCSEAMACPAEGLTKKFMTESLVKRPAESNPCTMPPPYDPASLHFVLSRKENSIKQVEKWETSFWNTQSKQP</sequence>
<dbReference type="eggNOG" id="KOG2458">
    <property type="taxonomic scope" value="Eukaryota"/>
</dbReference>
<keyword evidence="1" id="KW-0472">Membrane</keyword>
<accession>A0A0A0L5W3</accession>
<keyword evidence="4" id="KW-1185">Reference proteome</keyword>
<dbReference type="PANTHER" id="PTHR12203">
    <property type="entry name" value="KDEL LYS-ASP-GLU-LEU CONTAINING - RELATED"/>
    <property type="match status" value="1"/>
</dbReference>
<organism evidence="3 4">
    <name type="scientific">Cucumis sativus</name>
    <name type="common">Cucumber</name>
    <dbReference type="NCBI Taxonomy" id="3659"/>
    <lineage>
        <taxon>Eukaryota</taxon>
        <taxon>Viridiplantae</taxon>
        <taxon>Streptophyta</taxon>
        <taxon>Embryophyta</taxon>
        <taxon>Tracheophyta</taxon>
        <taxon>Spermatophyta</taxon>
        <taxon>Magnoliopsida</taxon>
        <taxon>eudicotyledons</taxon>
        <taxon>Gunneridae</taxon>
        <taxon>Pentapetalae</taxon>
        <taxon>rosids</taxon>
        <taxon>fabids</taxon>
        <taxon>Cucurbitales</taxon>
        <taxon>Cucurbitaceae</taxon>
        <taxon>Benincaseae</taxon>
        <taxon>Cucumis</taxon>
    </lineage>
</organism>
<dbReference type="SMART" id="SM00672">
    <property type="entry name" value="CAP10"/>
    <property type="match status" value="1"/>
</dbReference>
<reference evidence="3 4" key="4">
    <citation type="journal article" date="2011" name="BMC Genomics">
        <title>RNA-Seq improves annotation of protein-coding genes in the cucumber genome.</title>
        <authorList>
            <person name="Li Z."/>
            <person name="Zhang Z."/>
            <person name="Yan P."/>
            <person name="Huang S."/>
            <person name="Fei Z."/>
            <person name="Lin K."/>
        </authorList>
    </citation>
    <scope>NUCLEOTIDE SEQUENCE [LARGE SCALE GENOMIC DNA]</scope>
    <source>
        <strain evidence="4">cv. 9930</strain>
    </source>
</reference>
<dbReference type="OMA" id="SFQTRDT"/>
<feature type="transmembrane region" description="Helical" evidence="1">
    <location>
        <begin position="32"/>
        <end position="51"/>
    </location>
</feature>
<dbReference type="AlphaFoldDB" id="A0A0A0L5W3"/>
<reference evidence="3 4" key="1">
    <citation type="journal article" date="2009" name="Nat. Genet.">
        <title>The genome of the cucumber, Cucumis sativus L.</title>
        <authorList>
            <person name="Huang S."/>
            <person name="Li R."/>
            <person name="Zhang Z."/>
            <person name="Li L."/>
            <person name="Gu X."/>
            <person name="Fan W."/>
            <person name="Lucas W.J."/>
            <person name="Wang X."/>
            <person name="Xie B."/>
            <person name="Ni P."/>
            <person name="Ren Y."/>
            <person name="Zhu H."/>
            <person name="Li J."/>
            <person name="Lin K."/>
            <person name="Jin W."/>
            <person name="Fei Z."/>
            <person name="Li G."/>
            <person name="Staub J."/>
            <person name="Kilian A."/>
            <person name="van der Vossen E.A."/>
            <person name="Wu Y."/>
            <person name="Guo J."/>
            <person name="He J."/>
            <person name="Jia Z."/>
            <person name="Ren Y."/>
            <person name="Tian G."/>
            <person name="Lu Y."/>
            <person name="Ruan J."/>
            <person name="Qian W."/>
            <person name="Wang M."/>
            <person name="Huang Q."/>
            <person name="Li B."/>
            <person name="Xuan Z."/>
            <person name="Cao J."/>
            <person name="Asan"/>
            <person name="Wu Z."/>
            <person name="Zhang J."/>
            <person name="Cai Q."/>
            <person name="Bai Y."/>
            <person name="Zhao B."/>
            <person name="Han Y."/>
            <person name="Li Y."/>
            <person name="Li X."/>
            <person name="Wang S."/>
            <person name="Shi Q."/>
            <person name="Liu S."/>
            <person name="Cho W.K."/>
            <person name="Kim J.Y."/>
            <person name="Xu Y."/>
            <person name="Heller-Uszynska K."/>
            <person name="Miao H."/>
            <person name="Cheng Z."/>
            <person name="Zhang S."/>
            <person name="Wu J."/>
            <person name="Yang Y."/>
            <person name="Kang H."/>
            <person name="Li M."/>
            <person name="Liang H."/>
            <person name="Ren X."/>
            <person name="Shi Z."/>
            <person name="Wen M."/>
            <person name="Jian M."/>
            <person name="Yang H."/>
            <person name="Zhang G."/>
            <person name="Yang Z."/>
            <person name="Chen R."/>
            <person name="Liu S."/>
            <person name="Li J."/>
            <person name="Ma L."/>
            <person name="Liu H."/>
            <person name="Zhou Y."/>
            <person name="Zhao J."/>
            <person name="Fang X."/>
            <person name="Li G."/>
            <person name="Fang L."/>
            <person name="Li Y."/>
            <person name="Liu D."/>
            <person name="Zheng H."/>
            <person name="Zhang Y."/>
            <person name="Qin N."/>
            <person name="Li Z."/>
            <person name="Yang G."/>
            <person name="Yang S."/>
            <person name="Bolund L."/>
            <person name="Kristiansen K."/>
            <person name="Zheng H."/>
            <person name="Li S."/>
            <person name="Zhang X."/>
            <person name="Yang H."/>
            <person name="Wang J."/>
            <person name="Sun R."/>
            <person name="Zhang B."/>
            <person name="Jiang S."/>
            <person name="Wang J."/>
            <person name="Du Y."/>
            <person name="Li S."/>
        </authorList>
    </citation>
    <scope>NUCLEOTIDE SEQUENCE [LARGE SCALE GENOMIC DNA]</scope>
    <source>
        <strain evidence="4">cv. 9930</strain>
    </source>
</reference>
<proteinExistence type="predicted"/>
<dbReference type="Gramene" id="KGN57375">
    <property type="protein sequence ID" value="KGN57375"/>
    <property type="gene ID" value="Csa_3G182110"/>
</dbReference>
<dbReference type="EMBL" id="CM002924">
    <property type="protein sequence ID" value="KGN57375.1"/>
    <property type="molecule type" value="Genomic_DNA"/>
</dbReference>
<feature type="domain" description="Glycosyl transferase CAP10" evidence="2">
    <location>
        <begin position="208"/>
        <end position="457"/>
    </location>
</feature>
<dbReference type="PANTHER" id="PTHR12203:SF99">
    <property type="entry name" value="OS04G0534100 PROTEIN"/>
    <property type="match status" value="1"/>
</dbReference>
<evidence type="ECO:0000256" key="1">
    <source>
        <dbReference type="SAM" id="Phobius"/>
    </source>
</evidence>
<dbReference type="Proteomes" id="UP000029981">
    <property type="component" value="Chromosome 3"/>
</dbReference>
<dbReference type="InterPro" id="IPR051091">
    <property type="entry name" value="O-Glucosyltr/Glycosyltrsf_90"/>
</dbReference>
<dbReference type="OrthoDB" id="202415at2759"/>
<keyword evidence="1" id="KW-0812">Transmembrane</keyword>
<dbReference type="KEGG" id="csv:101212790"/>
<evidence type="ECO:0000313" key="4">
    <source>
        <dbReference type="Proteomes" id="UP000029981"/>
    </source>
</evidence>
<name>A0A0A0L5W3_CUCSA</name>
<dbReference type="Pfam" id="PF05686">
    <property type="entry name" value="Glyco_transf_90"/>
    <property type="match status" value="1"/>
</dbReference>
<keyword evidence="1" id="KW-1133">Transmembrane helix</keyword>